<proteinExistence type="predicted"/>
<dbReference type="RefSeq" id="WP_073281852.1">
    <property type="nucleotide sequence ID" value="NZ_FRAS01000003.1"/>
</dbReference>
<name>A0A1M6T4W1_9BACT</name>
<dbReference type="EMBL" id="FRAS01000003">
    <property type="protein sequence ID" value="SHK51950.1"/>
    <property type="molecule type" value="Genomic_DNA"/>
</dbReference>
<gene>
    <name evidence="1" type="ORF">SAMN02746009_01078</name>
</gene>
<dbReference type="AlphaFoldDB" id="A0A1M6T4W1"/>
<evidence type="ECO:0000313" key="1">
    <source>
        <dbReference type="EMBL" id="SHK51950.1"/>
    </source>
</evidence>
<keyword evidence="2" id="KW-1185">Reference proteome</keyword>
<evidence type="ECO:0000313" key="2">
    <source>
        <dbReference type="Proteomes" id="UP000183947"/>
    </source>
</evidence>
<reference evidence="2" key="1">
    <citation type="submission" date="2016-11" db="EMBL/GenBank/DDBJ databases">
        <authorList>
            <person name="Varghese N."/>
            <person name="Submissions S."/>
        </authorList>
    </citation>
    <scope>NUCLEOTIDE SEQUENCE [LARGE SCALE GENOMIC DNA]</scope>
    <source>
        <strain evidence="2">DSM 18569</strain>
    </source>
</reference>
<accession>A0A1M6T4W1</accession>
<sequence length="228" mass="24878">MLTAKQDNRLAAAETLLAALRQDPTPYAQDKALQRVVTRLDEIIAGMLPLRQQAQRSGGGGAGTEKQAAREQLARVASEVAGDVFAYATAQKLPTLQALADYNESELLKLRGSRLSDVVTALLAELPTHKATLEDDYDLSKARLQELQDALTAFDTQKTAPRAAQIDGKTARASLRTEFAELGTLLQDQLMRLLRKYQRRAPEFYARIIAARQTVDRPGSATSNGSGQ</sequence>
<organism evidence="1 2">
    <name type="scientific">Hymenobacter psychrotolerans DSM 18569</name>
    <dbReference type="NCBI Taxonomy" id="1121959"/>
    <lineage>
        <taxon>Bacteria</taxon>
        <taxon>Pseudomonadati</taxon>
        <taxon>Bacteroidota</taxon>
        <taxon>Cytophagia</taxon>
        <taxon>Cytophagales</taxon>
        <taxon>Hymenobacteraceae</taxon>
        <taxon>Hymenobacter</taxon>
    </lineage>
</organism>
<dbReference type="Proteomes" id="UP000183947">
    <property type="component" value="Unassembled WGS sequence"/>
</dbReference>
<protein>
    <submittedName>
        <fullName evidence="1">Uncharacterized protein</fullName>
    </submittedName>
</protein>